<dbReference type="EMBL" id="QVTD01000006">
    <property type="protein sequence ID" value="RFU63471.1"/>
    <property type="molecule type" value="Genomic_DNA"/>
</dbReference>
<dbReference type="Proteomes" id="UP000262939">
    <property type="component" value="Unassembled WGS sequence"/>
</dbReference>
<keyword evidence="2" id="KW-1185">Reference proteome</keyword>
<evidence type="ECO:0000313" key="2">
    <source>
        <dbReference type="Proteomes" id="UP000262939"/>
    </source>
</evidence>
<sequence length="64" mass="7761">MQELDANEILDKLANRELEEYRISKEEFLAFRQFLVRRADFKHYRGIAQHGGDVIYRYLDEPRS</sequence>
<dbReference type="RefSeq" id="WP_117322836.1">
    <property type="nucleotide sequence ID" value="NZ_QVTD01000006.1"/>
</dbReference>
<evidence type="ECO:0008006" key="3">
    <source>
        <dbReference type="Google" id="ProtNLM"/>
    </source>
</evidence>
<evidence type="ECO:0000313" key="1">
    <source>
        <dbReference type="EMBL" id="RFU63471.1"/>
    </source>
</evidence>
<organism evidence="1 2">
    <name type="scientific">Peribacillus glennii</name>
    <dbReference type="NCBI Taxonomy" id="2303991"/>
    <lineage>
        <taxon>Bacteria</taxon>
        <taxon>Bacillati</taxon>
        <taxon>Bacillota</taxon>
        <taxon>Bacilli</taxon>
        <taxon>Bacillales</taxon>
        <taxon>Bacillaceae</taxon>
        <taxon>Peribacillus</taxon>
    </lineage>
</organism>
<dbReference type="OrthoDB" id="2455488at2"/>
<protein>
    <recommendedName>
        <fullName evidence="3">Abortive phage infection protein</fullName>
    </recommendedName>
</protein>
<reference evidence="1 2" key="1">
    <citation type="submission" date="2018-08" db="EMBL/GenBank/DDBJ databases">
        <title>Bacillus chawlae sp. nov., Bacillus glennii sp. nov., and Bacillus saganii sp. nov. Isolated from the Vehicle Assembly Building at Kennedy Space Center where the Viking Spacecraft were Assembled.</title>
        <authorList>
            <person name="Seuylemezian A."/>
            <person name="Vaishampayan P."/>
        </authorList>
    </citation>
    <scope>NUCLEOTIDE SEQUENCE [LARGE SCALE GENOMIC DNA]</scope>
    <source>
        <strain evidence="1 2">V44-8</strain>
    </source>
</reference>
<accession>A0A372LD11</accession>
<comment type="caution">
    <text evidence="1">The sequence shown here is derived from an EMBL/GenBank/DDBJ whole genome shotgun (WGS) entry which is preliminary data.</text>
</comment>
<dbReference type="AlphaFoldDB" id="A0A372LD11"/>
<name>A0A372LD11_9BACI</name>
<gene>
    <name evidence="1" type="ORF">D0466_12120</name>
</gene>
<proteinExistence type="predicted"/>